<dbReference type="FunFam" id="3.10.20.90:FF:000187">
    <property type="entry name" value="Tubulin-folding cofactor E"/>
    <property type="match status" value="1"/>
</dbReference>
<dbReference type="InterPro" id="IPR029071">
    <property type="entry name" value="Ubiquitin-like_domsf"/>
</dbReference>
<sequence>MMRLPLTTTCIHTPDHPQKAACCCTIIGQPRSVELFGIHNSNCLVADVRLSGNPVADPGKGGIPRFVLIARLSKVETLNGSEVKPRERKESEIRYVRSVMSKFHSNQEEVRRCHPRRDSFAGVKLYASDPICSFPVLVGKLPWPTGLCRAAKVDGQLKRMPDQWAPQPTARIPQTREVCYSRRCRLKGSHWEGWLLLIRIVDQLALNSAFLQFYELQSLHGLEDERPSSGAAGPQKMGSGLLTVTLKCVGASFGEKSPLMKKLPATTTVGKLKNLCESFFKLKSIKLKLFLQEEGSPLPILLDNEMESLLDAGVGNESTILVDEEC</sequence>
<proteinExistence type="predicted"/>
<dbReference type="SUPFAM" id="SSF54236">
    <property type="entry name" value="Ubiquitin-like"/>
    <property type="match status" value="1"/>
</dbReference>
<evidence type="ECO:0008006" key="3">
    <source>
        <dbReference type="Google" id="ProtNLM"/>
    </source>
</evidence>
<evidence type="ECO:0000313" key="1">
    <source>
        <dbReference type="EMBL" id="KAJ8435560.1"/>
    </source>
</evidence>
<gene>
    <name evidence="1" type="ORF">Cgig2_015415</name>
</gene>
<organism evidence="1 2">
    <name type="scientific">Carnegiea gigantea</name>
    <dbReference type="NCBI Taxonomy" id="171969"/>
    <lineage>
        <taxon>Eukaryota</taxon>
        <taxon>Viridiplantae</taxon>
        <taxon>Streptophyta</taxon>
        <taxon>Embryophyta</taxon>
        <taxon>Tracheophyta</taxon>
        <taxon>Spermatophyta</taxon>
        <taxon>Magnoliopsida</taxon>
        <taxon>eudicotyledons</taxon>
        <taxon>Gunneridae</taxon>
        <taxon>Pentapetalae</taxon>
        <taxon>Caryophyllales</taxon>
        <taxon>Cactineae</taxon>
        <taxon>Cactaceae</taxon>
        <taxon>Cactoideae</taxon>
        <taxon>Echinocereeae</taxon>
        <taxon>Carnegiea</taxon>
    </lineage>
</organism>
<dbReference type="CDD" id="cd17044">
    <property type="entry name" value="Ubl_TBCE"/>
    <property type="match status" value="1"/>
</dbReference>
<accession>A0A9Q1K2F5</accession>
<dbReference type="InterPro" id="IPR044079">
    <property type="entry name" value="Ubl_TBCE"/>
</dbReference>
<reference evidence="1" key="1">
    <citation type="submission" date="2022-04" db="EMBL/GenBank/DDBJ databases">
        <title>Carnegiea gigantea Genome sequencing and assembly v2.</title>
        <authorList>
            <person name="Copetti D."/>
            <person name="Sanderson M.J."/>
            <person name="Burquez A."/>
            <person name="Wojciechowski M.F."/>
        </authorList>
    </citation>
    <scope>NUCLEOTIDE SEQUENCE</scope>
    <source>
        <strain evidence="1">SGP5-SGP5p</strain>
        <tissue evidence="1">Aerial part</tissue>
    </source>
</reference>
<comment type="caution">
    <text evidence="1">The sequence shown here is derived from an EMBL/GenBank/DDBJ whole genome shotgun (WGS) entry which is preliminary data.</text>
</comment>
<dbReference type="AlphaFoldDB" id="A0A9Q1K2F5"/>
<dbReference type="OrthoDB" id="5273213at2759"/>
<dbReference type="EMBL" id="JAKOGI010000405">
    <property type="protein sequence ID" value="KAJ8435560.1"/>
    <property type="molecule type" value="Genomic_DNA"/>
</dbReference>
<protein>
    <recommendedName>
        <fullName evidence="3">Ubiquitin-like domain-containing protein</fullName>
    </recommendedName>
</protein>
<dbReference type="Proteomes" id="UP001153076">
    <property type="component" value="Unassembled WGS sequence"/>
</dbReference>
<name>A0A9Q1K2F5_9CARY</name>
<evidence type="ECO:0000313" key="2">
    <source>
        <dbReference type="Proteomes" id="UP001153076"/>
    </source>
</evidence>
<dbReference type="Gene3D" id="3.10.20.90">
    <property type="entry name" value="Phosphatidylinositol 3-kinase Catalytic Subunit, Chain A, domain 1"/>
    <property type="match status" value="1"/>
</dbReference>
<keyword evidence="2" id="KW-1185">Reference proteome</keyword>